<dbReference type="STRING" id="153971.AWC19_14035"/>
<dbReference type="AlphaFoldDB" id="A0A1X1ZDS4"/>
<feature type="region of interest" description="Disordered" evidence="1">
    <location>
        <begin position="1"/>
        <end position="55"/>
    </location>
</feature>
<keyword evidence="2" id="KW-1133">Transmembrane helix</keyword>
<sequence length="224" mass="22736">MDAQDDPEERIRELERPLADTARASELGAPPPPPPPPGPTPSPWTYGGPLSAPAPKPPSGNRIWWILGTFVVVGMIALAGGIAAFAAHQLSGVRSTIGATPTISATFGPPSSTSSSRAPSTTRSKTPKPSASPAPPPGGNVSVSGVNENRTIACNDNVVSVSGVSNTVVITGHCTRLTVSGVQNSITVDSADTIDASGFNNEITYHSGSPKISNPGGSNQVQQG</sequence>
<feature type="compositionally biased region" description="Basic and acidic residues" evidence="1">
    <location>
        <begin position="9"/>
        <end position="18"/>
    </location>
</feature>
<dbReference type="Proteomes" id="UP000193529">
    <property type="component" value="Unassembled WGS sequence"/>
</dbReference>
<feature type="transmembrane region" description="Helical" evidence="2">
    <location>
        <begin position="63"/>
        <end position="87"/>
    </location>
</feature>
<accession>A0A1X1ZDS4</accession>
<organism evidence="3 4">
    <name type="scientific">Mycobacterium palustre</name>
    <dbReference type="NCBI Taxonomy" id="153971"/>
    <lineage>
        <taxon>Bacteria</taxon>
        <taxon>Bacillati</taxon>
        <taxon>Actinomycetota</taxon>
        <taxon>Actinomycetes</taxon>
        <taxon>Mycobacteriales</taxon>
        <taxon>Mycobacteriaceae</taxon>
        <taxon>Mycobacterium</taxon>
        <taxon>Mycobacterium simiae complex</taxon>
    </lineage>
</organism>
<protein>
    <recommendedName>
        <fullName evidence="5">DUF3060 domain-containing protein</fullName>
    </recommendedName>
</protein>
<keyword evidence="2" id="KW-0472">Membrane</keyword>
<feature type="compositionally biased region" description="Pro residues" evidence="1">
    <location>
        <begin position="29"/>
        <end position="42"/>
    </location>
</feature>
<reference evidence="3 4" key="1">
    <citation type="submission" date="2016-01" db="EMBL/GenBank/DDBJ databases">
        <title>The new phylogeny of the genus Mycobacterium.</title>
        <authorList>
            <person name="Tarcisio F."/>
            <person name="Conor M."/>
            <person name="Antonella G."/>
            <person name="Elisabetta G."/>
            <person name="Giulia F.S."/>
            <person name="Sara T."/>
            <person name="Anna F."/>
            <person name="Clotilde B."/>
            <person name="Roberto B."/>
            <person name="Veronica D.S."/>
            <person name="Fabio R."/>
            <person name="Monica P."/>
            <person name="Olivier J."/>
            <person name="Enrico T."/>
            <person name="Nicola S."/>
        </authorList>
    </citation>
    <scope>NUCLEOTIDE SEQUENCE [LARGE SCALE GENOMIC DNA]</scope>
    <source>
        <strain evidence="3 4">DSM 44572</strain>
    </source>
</reference>
<feature type="region of interest" description="Disordered" evidence="1">
    <location>
        <begin position="101"/>
        <end position="144"/>
    </location>
</feature>
<keyword evidence="2" id="KW-0812">Transmembrane</keyword>
<keyword evidence="4" id="KW-1185">Reference proteome</keyword>
<proteinExistence type="predicted"/>
<evidence type="ECO:0000256" key="1">
    <source>
        <dbReference type="SAM" id="MobiDB-lite"/>
    </source>
</evidence>
<dbReference type="EMBL" id="LQPJ01000119">
    <property type="protein sequence ID" value="ORW21425.1"/>
    <property type="molecule type" value="Genomic_DNA"/>
</dbReference>
<feature type="compositionally biased region" description="Low complexity" evidence="1">
    <location>
        <begin position="109"/>
        <end position="129"/>
    </location>
</feature>
<dbReference type="InterPro" id="IPR021417">
    <property type="entry name" value="DUF3060"/>
</dbReference>
<dbReference type="OrthoDB" id="4697236at2"/>
<evidence type="ECO:0008006" key="5">
    <source>
        <dbReference type="Google" id="ProtNLM"/>
    </source>
</evidence>
<evidence type="ECO:0000313" key="4">
    <source>
        <dbReference type="Proteomes" id="UP000193529"/>
    </source>
</evidence>
<evidence type="ECO:0000256" key="2">
    <source>
        <dbReference type="SAM" id="Phobius"/>
    </source>
</evidence>
<gene>
    <name evidence="3" type="ORF">AWC19_14035</name>
</gene>
<evidence type="ECO:0000313" key="3">
    <source>
        <dbReference type="EMBL" id="ORW21425.1"/>
    </source>
</evidence>
<dbReference type="Pfam" id="PF11259">
    <property type="entry name" value="DUF3060"/>
    <property type="match status" value="1"/>
</dbReference>
<comment type="caution">
    <text evidence="3">The sequence shown here is derived from an EMBL/GenBank/DDBJ whole genome shotgun (WGS) entry which is preliminary data.</text>
</comment>
<dbReference type="RefSeq" id="WP_085079611.1">
    <property type="nucleotide sequence ID" value="NZ_JACKRZ010000293.1"/>
</dbReference>
<name>A0A1X1ZDS4_9MYCO</name>